<dbReference type="EMBL" id="RZGY01000001">
    <property type="protein sequence ID" value="RUQ86794.1"/>
    <property type="molecule type" value="Genomic_DNA"/>
</dbReference>
<dbReference type="PANTHER" id="PTHR40758">
    <property type="entry name" value="CONSERVED PROTEIN"/>
    <property type="match status" value="1"/>
</dbReference>
<feature type="domain" description="MDMPI C-terminal" evidence="1">
    <location>
        <begin position="176"/>
        <end position="256"/>
    </location>
</feature>
<proteinExistence type="predicted"/>
<feature type="domain" description="Mycothiol-dependent maleylpyruvate isomerase metal-binding" evidence="2">
    <location>
        <begin position="34"/>
        <end position="156"/>
    </location>
</feature>
<gene>
    <name evidence="3" type="ORF">ELQ93_07505</name>
</gene>
<keyword evidence="4" id="KW-1185">Reference proteome</keyword>
<evidence type="ECO:0000313" key="4">
    <source>
        <dbReference type="Proteomes" id="UP000268291"/>
    </source>
</evidence>
<comment type="caution">
    <text evidence="3">The sequence shown here is derived from an EMBL/GenBank/DDBJ whole genome shotgun (WGS) entry which is preliminary data.</text>
</comment>
<protein>
    <submittedName>
        <fullName evidence="3">Maleylpyruvate isomerase family mycothiol-dependent enzyme</fullName>
    </submittedName>
</protein>
<evidence type="ECO:0000313" key="3">
    <source>
        <dbReference type="EMBL" id="RUQ86794.1"/>
    </source>
</evidence>
<dbReference type="Proteomes" id="UP000268291">
    <property type="component" value="Unassembled WGS sequence"/>
</dbReference>
<dbReference type="InterPro" id="IPR010872">
    <property type="entry name" value="MDMPI_C-term_domain"/>
</dbReference>
<accession>A0ABY0CAL4</accession>
<dbReference type="InterPro" id="IPR017517">
    <property type="entry name" value="Maleyloyr_isom"/>
</dbReference>
<dbReference type="Pfam" id="PF11716">
    <property type="entry name" value="MDMPI_N"/>
    <property type="match status" value="1"/>
</dbReference>
<dbReference type="InterPro" id="IPR034660">
    <property type="entry name" value="DinB/YfiT-like"/>
</dbReference>
<reference evidence="3 4" key="1">
    <citation type="submission" date="2018-12" db="EMBL/GenBank/DDBJ databases">
        <authorList>
            <person name="hu s."/>
            <person name="Xu Y."/>
            <person name="Xu B."/>
            <person name="Li F."/>
        </authorList>
    </citation>
    <scope>NUCLEOTIDE SEQUENCE [LARGE SCALE GENOMIC DNA]</scope>
    <source>
        <strain evidence="3 4">KSW2-17</strain>
    </source>
</reference>
<dbReference type="NCBIfam" id="TIGR03083">
    <property type="entry name" value="maleylpyruvate isomerase family mycothiol-dependent enzyme"/>
    <property type="match status" value="1"/>
</dbReference>
<evidence type="ECO:0000259" key="2">
    <source>
        <dbReference type="Pfam" id="PF11716"/>
    </source>
</evidence>
<dbReference type="PANTHER" id="PTHR40758:SF1">
    <property type="entry name" value="CONSERVED PROTEIN"/>
    <property type="match status" value="1"/>
</dbReference>
<evidence type="ECO:0000259" key="1">
    <source>
        <dbReference type="Pfam" id="PF07398"/>
    </source>
</evidence>
<sequence length="278" mass="30153">MGGWRLRPDDRPDVGVRCHHVRVSTTLTIDDHLDALRTSVARLLDVAANAPQSTPVPTCPRWDLRALIAHVVMVHAWAAENVRGREGPPARTQTELRRSDEDLALLLAAGADDLVDAIRTAPAEAAAMVFLLDAPPPRAFWARRQAHETTIHAADALSAALGRMPTAAESAIAPALAVDGIDELVQGFLPRGASRWRVDEPFSIAVVPTDADVAWTLDISAASVEVDTTPRRNSPGCRFSGTAAELYLGLWNRGGDIRQSGRPGTLEMWHAVQRVRWS</sequence>
<organism evidence="3 4">
    <name type="scientific">Labedella gwakjiensis</name>
    <dbReference type="NCBI Taxonomy" id="390269"/>
    <lineage>
        <taxon>Bacteria</taxon>
        <taxon>Bacillati</taxon>
        <taxon>Actinomycetota</taxon>
        <taxon>Actinomycetes</taxon>
        <taxon>Micrococcales</taxon>
        <taxon>Microbacteriaceae</taxon>
        <taxon>Labedella</taxon>
    </lineage>
</organism>
<keyword evidence="3" id="KW-0413">Isomerase</keyword>
<dbReference type="GO" id="GO:0016853">
    <property type="term" value="F:isomerase activity"/>
    <property type="evidence" value="ECO:0007669"/>
    <property type="project" value="UniProtKB-KW"/>
</dbReference>
<dbReference type="SUPFAM" id="SSF109854">
    <property type="entry name" value="DinB/YfiT-like putative metalloenzymes"/>
    <property type="match status" value="1"/>
</dbReference>
<dbReference type="Pfam" id="PF07398">
    <property type="entry name" value="MDMPI_C"/>
    <property type="match status" value="1"/>
</dbReference>
<dbReference type="InterPro" id="IPR024344">
    <property type="entry name" value="MDMPI_metal-binding"/>
</dbReference>
<name>A0ABY0CAL4_9MICO</name>